<dbReference type="EMBL" id="CAJNOL010000333">
    <property type="protein sequence ID" value="CAF1011805.1"/>
    <property type="molecule type" value="Genomic_DNA"/>
</dbReference>
<evidence type="ECO:0000313" key="3">
    <source>
        <dbReference type="EMBL" id="CAF1011805.1"/>
    </source>
</evidence>
<dbReference type="Proteomes" id="UP000663854">
    <property type="component" value="Unassembled WGS sequence"/>
</dbReference>
<feature type="compositionally biased region" description="Polar residues" evidence="1">
    <location>
        <begin position="13"/>
        <end position="29"/>
    </location>
</feature>
<evidence type="ECO:0000313" key="4">
    <source>
        <dbReference type="EMBL" id="CAF3566892.1"/>
    </source>
</evidence>
<feature type="compositionally biased region" description="Low complexity" evidence="1">
    <location>
        <begin position="143"/>
        <end position="152"/>
    </location>
</feature>
<sequence>MAISGFMPAWMKISNSDKTNGNQKLSIERSSNNNNNNNNTSNNKCQLPNEINLTGQYRNKSNDQQSSTDLDEQSENFFSFQSRRSFSRERSLNSLGKDSELNGNDYSLSSNNRSLINSNTNHQHRLHSVSSSSYNNGQITKINNPNNLTNGNSLEGLSNDNYERIYGENHSDITIKTNENKFDRLEKDFPSLNGRDLSSNNKEQSSIWNNASSKFRISNQGKFSRTFGSNRLITRRDRLLSTPNNLNINTRSTIHELQTSCITQTKNLDKRSSFLNSLKNDSNNEEKNTNKHHINRSSKLIGNSNENFQLTKETLRLLSVPETSEEKELLIRMGWNDDMTYEITDKDKEEYEKRIKFLPKTDNRSAALITALHRRSLPCINIRDVLRLEMIGSASDDDSSED</sequence>
<dbReference type="AlphaFoldDB" id="A0A818L4I5"/>
<evidence type="ECO:0000313" key="6">
    <source>
        <dbReference type="Proteomes" id="UP000663874"/>
    </source>
</evidence>
<gene>
    <name evidence="4" type="ORF">FNK824_LOCUS1741</name>
    <name evidence="3" type="ORF">JXQ802_LOCUS14704</name>
    <name evidence="2" type="ORF">PYM288_LOCUS8052</name>
</gene>
<evidence type="ECO:0000313" key="2">
    <source>
        <dbReference type="EMBL" id="CAF0871154.1"/>
    </source>
</evidence>
<dbReference type="EMBL" id="CAJOBE010000095">
    <property type="protein sequence ID" value="CAF3566892.1"/>
    <property type="molecule type" value="Genomic_DNA"/>
</dbReference>
<feature type="compositionally biased region" description="Polar residues" evidence="1">
    <location>
        <begin position="128"/>
        <end position="142"/>
    </location>
</feature>
<proteinExistence type="predicted"/>
<feature type="region of interest" description="Disordered" evidence="1">
    <location>
        <begin position="275"/>
        <end position="300"/>
    </location>
</feature>
<feature type="region of interest" description="Disordered" evidence="1">
    <location>
        <begin position="123"/>
        <end position="155"/>
    </location>
</feature>
<dbReference type="EMBL" id="CAJNOH010000104">
    <property type="protein sequence ID" value="CAF0871154.1"/>
    <property type="molecule type" value="Genomic_DNA"/>
</dbReference>
<evidence type="ECO:0000256" key="1">
    <source>
        <dbReference type="SAM" id="MobiDB-lite"/>
    </source>
</evidence>
<feature type="compositionally biased region" description="Low complexity" evidence="1">
    <location>
        <begin position="30"/>
        <end position="43"/>
    </location>
</feature>
<name>A0A818L4I5_9BILA</name>
<keyword evidence="5" id="KW-1185">Reference proteome</keyword>
<comment type="caution">
    <text evidence="4">The sequence shown here is derived from an EMBL/GenBank/DDBJ whole genome shotgun (WGS) entry which is preliminary data.</text>
</comment>
<feature type="region of interest" description="Disordered" evidence="1">
    <location>
        <begin position="12"/>
        <end position="48"/>
    </location>
</feature>
<dbReference type="Proteomes" id="UP000663874">
    <property type="component" value="Unassembled WGS sequence"/>
</dbReference>
<evidence type="ECO:0000313" key="5">
    <source>
        <dbReference type="Proteomes" id="UP000663870"/>
    </source>
</evidence>
<organism evidence="4 6">
    <name type="scientific">Rotaria sordida</name>
    <dbReference type="NCBI Taxonomy" id="392033"/>
    <lineage>
        <taxon>Eukaryota</taxon>
        <taxon>Metazoa</taxon>
        <taxon>Spiralia</taxon>
        <taxon>Gnathifera</taxon>
        <taxon>Rotifera</taxon>
        <taxon>Eurotatoria</taxon>
        <taxon>Bdelloidea</taxon>
        <taxon>Philodinida</taxon>
        <taxon>Philodinidae</taxon>
        <taxon>Rotaria</taxon>
    </lineage>
</organism>
<reference evidence="4" key="1">
    <citation type="submission" date="2021-02" db="EMBL/GenBank/DDBJ databases">
        <authorList>
            <person name="Nowell W R."/>
        </authorList>
    </citation>
    <scope>NUCLEOTIDE SEQUENCE</scope>
</reference>
<accession>A0A818L4I5</accession>
<protein>
    <submittedName>
        <fullName evidence="4">Uncharacterized protein</fullName>
    </submittedName>
</protein>
<dbReference type="Proteomes" id="UP000663870">
    <property type="component" value="Unassembled WGS sequence"/>
</dbReference>